<proteinExistence type="predicted"/>
<dbReference type="EMBL" id="BAAAEM010000002">
    <property type="protein sequence ID" value="GAA0464753.1"/>
    <property type="molecule type" value="Genomic_DNA"/>
</dbReference>
<protein>
    <recommendedName>
        <fullName evidence="3">Transposase</fullName>
    </recommendedName>
</protein>
<evidence type="ECO:0008006" key="3">
    <source>
        <dbReference type="Google" id="ProtNLM"/>
    </source>
</evidence>
<gene>
    <name evidence="1" type="ORF">GCM10009096_01550</name>
</gene>
<name>A0ABN1A0P0_9SPHN</name>
<reference evidence="1 2" key="1">
    <citation type="journal article" date="2019" name="Int. J. Syst. Evol. Microbiol.">
        <title>The Global Catalogue of Microorganisms (GCM) 10K type strain sequencing project: providing services to taxonomists for standard genome sequencing and annotation.</title>
        <authorList>
            <consortium name="The Broad Institute Genomics Platform"/>
            <consortium name="The Broad Institute Genome Sequencing Center for Infectious Disease"/>
            <person name="Wu L."/>
            <person name="Ma J."/>
        </authorList>
    </citation>
    <scope>NUCLEOTIDE SEQUENCE [LARGE SCALE GENOMIC DNA]</scope>
    <source>
        <strain evidence="1 2">JCM 14162</strain>
    </source>
</reference>
<dbReference type="RefSeq" id="WP_229954284.1">
    <property type="nucleotide sequence ID" value="NZ_BAAAEM010000002.1"/>
</dbReference>
<keyword evidence="2" id="KW-1185">Reference proteome</keyword>
<evidence type="ECO:0000313" key="1">
    <source>
        <dbReference type="EMBL" id="GAA0464753.1"/>
    </source>
</evidence>
<comment type="caution">
    <text evidence="1">The sequence shown here is derived from an EMBL/GenBank/DDBJ whole genome shotgun (WGS) entry which is preliminary data.</text>
</comment>
<evidence type="ECO:0000313" key="2">
    <source>
        <dbReference type="Proteomes" id="UP001500713"/>
    </source>
</evidence>
<accession>A0ABN1A0P0</accession>
<sequence length="68" mass="7694">MKNEDEVDPIKVRTGLFALITARLEDAHEIAVKGQSTWVSKRQGSNQISDIESLLEEIEILISAIRMR</sequence>
<dbReference type="Proteomes" id="UP001500713">
    <property type="component" value="Unassembled WGS sequence"/>
</dbReference>
<organism evidence="1 2">
    <name type="scientific">Parasphingorhabdus litoris</name>
    <dbReference type="NCBI Taxonomy" id="394733"/>
    <lineage>
        <taxon>Bacteria</taxon>
        <taxon>Pseudomonadati</taxon>
        <taxon>Pseudomonadota</taxon>
        <taxon>Alphaproteobacteria</taxon>
        <taxon>Sphingomonadales</taxon>
        <taxon>Sphingomonadaceae</taxon>
        <taxon>Parasphingorhabdus</taxon>
    </lineage>
</organism>